<evidence type="ECO:0000313" key="2">
    <source>
        <dbReference type="Proteomes" id="UP000023152"/>
    </source>
</evidence>
<reference evidence="1 2" key="1">
    <citation type="journal article" date="2013" name="Curr. Biol.">
        <title>The Genome of the Foraminiferan Reticulomyxa filosa.</title>
        <authorList>
            <person name="Glockner G."/>
            <person name="Hulsmann N."/>
            <person name="Schleicher M."/>
            <person name="Noegel A.A."/>
            <person name="Eichinger L."/>
            <person name="Gallinger C."/>
            <person name="Pawlowski J."/>
            <person name="Sierra R."/>
            <person name="Euteneuer U."/>
            <person name="Pillet L."/>
            <person name="Moustafa A."/>
            <person name="Platzer M."/>
            <person name="Groth M."/>
            <person name="Szafranski K."/>
            <person name="Schliwa M."/>
        </authorList>
    </citation>
    <scope>NUCLEOTIDE SEQUENCE [LARGE SCALE GENOMIC DNA]</scope>
</reference>
<keyword evidence="2" id="KW-1185">Reference proteome</keyword>
<gene>
    <name evidence="1" type="ORF">RFI_34620</name>
</gene>
<organism evidence="1 2">
    <name type="scientific">Reticulomyxa filosa</name>
    <dbReference type="NCBI Taxonomy" id="46433"/>
    <lineage>
        <taxon>Eukaryota</taxon>
        <taxon>Sar</taxon>
        <taxon>Rhizaria</taxon>
        <taxon>Retaria</taxon>
        <taxon>Foraminifera</taxon>
        <taxon>Monothalamids</taxon>
        <taxon>Reticulomyxidae</taxon>
        <taxon>Reticulomyxa</taxon>
    </lineage>
</organism>
<dbReference type="Proteomes" id="UP000023152">
    <property type="component" value="Unassembled WGS sequence"/>
</dbReference>
<protein>
    <submittedName>
        <fullName evidence="1">Uncharacterized protein</fullName>
    </submittedName>
</protein>
<accession>X6LMF6</accession>
<comment type="caution">
    <text evidence="1">The sequence shown here is derived from an EMBL/GenBank/DDBJ whole genome shotgun (WGS) entry which is preliminary data.</text>
</comment>
<dbReference type="EMBL" id="ASPP01034889">
    <property type="protein sequence ID" value="ETO02794.1"/>
    <property type="molecule type" value="Genomic_DNA"/>
</dbReference>
<sequence>MCIIQEPNYDENSKKVKDIPMNDYVREDAKSFFLMKKWLQNPVQCSSFFKNLFVRKNSNRYDFGRWRNEELNEMATELVKCKDSSDAKAYKQRIVFQIFKLIILHSITYKCSVSQNIVKELEQANSEECKETQSSEIKMLHDIVTRYHERNADDDMGELSNECEQLCITQTCEISNKEDGCISLVGPNDGSQKKQFRAYFFNPDITQPKPGMAIVICFGTHKGI</sequence>
<evidence type="ECO:0000313" key="1">
    <source>
        <dbReference type="EMBL" id="ETO02794.1"/>
    </source>
</evidence>
<proteinExistence type="predicted"/>
<dbReference type="AlphaFoldDB" id="X6LMF6"/>
<name>X6LMF6_RETFI</name>